<gene>
    <name evidence="1" type="ORF">JHD44_03035</name>
</gene>
<reference evidence="1 2" key="1">
    <citation type="submission" date="2020-12" db="EMBL/GenBank/DDBJ databases">
        <title>Comparative genome analysis of fungal antagonists Marinomonas ostreistagni 398 and M. spartinae 468.</title>
        <authorList>
            <person name="Fields J.L."/>
            <person name="Mavrodi O.V."/>
            <person name="Biber P.D."/>
            <person name="Indest K.J."/>
            <person name="Mavrodi D.V."/>
        </authorList>
    </citation>
    <scope>NUCLEOTIDE SEQUENCE [LARGE SCALE GENOMIC DNA]</scope>
    <source>
        <strain evidence="1 2">USM7</strain>
    </source>
</reference>
<dbReference type="Proteomes" id="UP000598488">
    <property type="component" value="Unassembled WGS sequence"/>
</dbReference>
<protein>
    <submittedName>
        <fullName evidence="1">Uncharacterized protein</fullName>
    </submittedName>
</protein>
<proteinExistence type="predicted"/>
<sequence length="173" mass="20117">MTVVTEGQRSEHEKIRLEHEAAKLFMRCYESNTNKPIRHIWHNQPMRPDVSCTLEGEKLDLEIAHLYGSEAEAMAILGRELSEQTQAELHSLDQEADERLLKALNRILLNKAGKRYHTNKVWLVIRNTHPQWSKDEIKKLFGHITVPEGHPFEKIWMVADMEAKTGIVRLYPS</sequence>
<name>A0ABS0Z7K0_9GAMM</name>
<dbReference type="RefSeq" id="WP_199460955.1">
    <property type="nucleotide sequence ID" value="NZ_JAEMUH010000002.1"/>
</dbReference>
<dbReference type="EMBL" id="JAEMUH010000002">
    <property type="protein sequence ID" value="MBJ7549645.1"/>
    <property type="molecule type" value="Genomic_DNA"/>
</dbReference>
<evidence type="ECO:0000313" key="2">
    <source>
        <dbReference type="Proteomes" id="UP000598488"/>
    </source>
</evidence>
<keyword evidence="2" id="KW-1185">Reference proteome</keyword>
<comment type="caution">
    <text evidence="1">The sequence shown here is derived from an EMBL/GenBank/DDBJ whole genome shotgun (WGS) entry which is preliminary data.</text>
</comment>
<organism evidence="1 2">
    <name type="scientific">Marinomonas ostreistagni</name>
    <dbReference type="NCBI Taxonomy" id="359209"/>
    <lineage>
        <taxon>Bacteria</taxon>
        <taxon>Pseudomonadati</taxon>
        <taxon>Pseudomonadota</taxon>
        <taxon>Gammaproteobacteria</taxon>
        <taxon>Oceanospirillales</taxon>
        <taxon>Oceanospirillaceae</taxon>
        <taxon>Marinomonas</taxon>
    </lineage>
</organism>
<evidence type="ECO:0000313" key="1">
    <source>
        <dbReference type="EMBL" id="MBJ7549645.1"/>
    </source>
</evidence>
<accession>A0ABS0Z7K0</accession>